<comment type="cofactor">
    <cofactor evidence="3">
        <name>Mn(2+)</name>
        <dbReference type="ChEBI" id="CHEBI:29035"/>
    </cofactor>
</comment>
<dbReference type="InterPro" id="IPR036457">
    <property type="entry name" value="PPM-type-like_dom_sf"/>
</dbReference>
<keyword evidence="7" id="KW-1185">Reference proteome</keyword>
<reference evidence="6" key="1">
    <citation type="submission" date="2020-07" db="EMBL/GenBank/DDBJ databases">
        <title>Genome sequence and genetic diversity analysis of an under-domesticated orphan crop, white fonio (Digitaria exilis).</title>
        <authorList>
            <person name="Bennetzen J.L."/>
            <person name="Chen S."/>
            <person name="Ma X."/>
            <person name="Wang X."/>
            <person name="Yssel A.E.J."/>
            <person name="Chaluvadi S.R."/>
            <person name="Johnson M."/>
            <person name="Gangashetty P."/>
            <person name="Hamidou F."/>
            <person name="Sanogo M.D."/>
            <person name="Zwaenepoel A."/>
            <person name="Wallace J."/>
            <person name="Van De Peer Y."/>
            <person name="Van Deynze A."/>
        </authorList>
    </citation>
    <scope>NUCLEOTIDE SEQUENCE</scope>
    <source>
        <tissue evidence="6">Leaves</tissue>
    </source>
</reference>
<dbReference type="SUPFAM" id="SSF47699">
    <property type="entry name" value="Bifunctional inhibitor/lipid-transfer protein/seed storage 2S albumin"/>
    <property type="match status" value="1"/>
</dbReference>
<comment type="cofactor">
    <cofactor evidence="3">
        <name>Mg(2+)</name>
        <dbReference type="ChEBI" id="CHEBI:18420"/>
    </cofactor>
</comment>
<evidence type="ECO:0000256" key="2">
    <source>
        <dbReference type="ARBA" id="ARBA00048336"/>
    </source>
</evidence>
<keyword evidence="3" id="KW-0464">Manganese</keyword>
<keyword evidence="3" id="KW-0479">Metal-binding</keyword>
<comment type="catalytic activity">
    <reaction evidence="2 3">
        <text>O-phospho-L-threonyl-[protein] + H2O = L-threonyl-[protein] + phosphate</text>
        <dbReference type="Rhea" id="RHEA:47004"/>
        <dbReference type="Rhea" id="RHEA-COMP:11060"/>
        <dbReference type="Rhea" id="RHEA-COMP:11605"/>
        <dbReference type="ChEBI" id="CHEBI:15377"/>
        <dbReference type="ChEBI" id="CHEBI:30013"/>
        <dbReference type="ChEBI" id="CHEBI:43474"/>
        <dbReference type="ChEBI" id="CHEBI:61977"/>
        <dbReference type="EC" id="3.1.3.16"/>
    </reaction>
</comment>
<dbReference type="AlphaFoldDB" id="A0A835A7A6"/>
<dbReference type="GO" id="GO:0004722">
    <property type="term" value="F:protein serine/threonine phosphatase activity"/>
    <property type="evidence" value="ECO:0007669"/>
    <property type="project" value="UniProtKB-EC"/>
</dbReference>
<keyword evidence="3" id="KW-0378">Hydrolase</keyword>
<organism evidence="6 7">
    <name type="scientific">Digitaria exilis</name>
    <dbReference type="NCBI Taxonomy" id="1010633"/>
    <lineage>
        <taxon>Eukaryota</taxon>
        <taxon>Viridiplantae</taxon>
        <taxon>Streptophyta</taxon>
        <taxon>Embryophyta</taxon>
        <taxon>Tracheophyta</taxon>
        <taxon>Spermatophyta</taxon>
        <taxon>Magnoliopsida</taxon>
        <taxon>Liliopsida</taxon>
        <taxon>Poales</taxon>
        <taxon>Poaceae</taxon>
        <taxon>PACMAD clade</taxon>
        <taxon>Panicoideae</taxon>
        <taxon>Panicodae</taxon>
        <taxon>Paniceae</taxon>
        <taxon>Anthephorinae</taxon>
        <taxon>Digitaria</taxon>
    </lineage>
</organism>
<proteinExistence type="inferred from homology"/>
<evidence type="ECO:0000259" key="5">
    <source>
        <dbReference type="PROSITE" id="PS51746"/>
    </source>
</evidence>
<dbReference type="GO" id="GO:0046872">
    <property type="term" value="F:metal ion binding"/>
    <property type="evidence" value="ECO:0007669"/>
    <property type="project" value="UniProtKB-UniRule"/>
</dbReference>
<dbReference type="SUPFAM" id="SSF81606">
    <property type="entry name" value="PP2C-like"/>
    <property type="match status" value="1"/>
</dbReference>
<keyword evidence="3" id="KW-0904">Protein phosphatase</keyword>
<comment type="catalytic activity">
    <reaction evidence="1 3">
        <text>O-phospho-L-seryl-[protein] + H2O = L-seryl-[protein] + phosphate</text>
        <dbReference type="Rhea" id="RHEA:20629"/>
        <dbReference type="Rhea" id="RHEA-COMP:9863"/>
        <dbReference type="Rhea" id="RHEA-COMP:11604"/>
        <dbReference type="ChEBI" id="CHEBI:15377"/>
        <dbReference type="ChEBI" id="CHEBI:29999"/>
        <dbReference type="ChEBI" id="CHEBI:43474"/>
        <dbReference type="ChEBI" id="CHEBI:83421"/>
        <dbReference type="EC" id="3.1.3.16"/>
    </reaction>
</comment>
<evidence type="ECO:0000256" key="1">
    <source>
        <dbReference type="ARBA" id="ARBA00047761"/>
    </source>
</evidence>
<evidence type="ECO:0000313" key="7">
    <source>
        <dbReference type="Proteomes" id="UP000636709"/>
    </source>
</evidence>
<dbReference type="InterPro" id="IPR016140">
    <property type="entry name" value="Bifunc_inhib/LTP/seed_store"/>
</dbReference>
<comment type="similarity">
    <text evidence="3">Belongs to the PP2C family.</text>
</comment>
<dbReference type="EC" id="3.1.3.16" evidence="3"/>
<feature type="region of interest" description="Disordered" evidence="4">
    <location>
        <begin position="464"/>
        <end position="486"/>
    </location>
</feature>
<evidence type="ECO:0000313" key="6">
    <source>
        <dbReference type="EMBL" id="KAF8653025.1"/>
    </source>
</evidence>
<dbReference type="Gene3D" id="1.10.110.10">
    <property type="entry name" value="Plant lipid-transfer and hydrophobic proteins"/>
    <property type="match status" value="1"/>
</dbReference>
<feature type="domain" description="PPM-type phosphatase" evidence="5">
    <location>
        <begin position="67"/>
        <end position="302"/>
    </location>
</feature>
<dbReference type="EMBL" id="JACEFO010002629">
    <property type="protein sequence ID" value="KAF8653025.1"/>
    <property type="molecule type" value="Genomic_DNA"/>
</dbReference>
<dbReference type="Proteomes" id="UP000636709">
    <property type="component" value="Unassembled WGS sequence"/>
</dbReference>
<dbReference type="OrthoDB" id="690947at2759"/>
<dbReference type="CDD" id="cd00010">
    <property type="entry name" value="AAI_LTSS"/>
    <property type="match status" value="1"/>
</dbReference>
<dbReference type="InterPro" id="IPR036312">
    <property type="entry name" value="Bifun_inhib/LTP/seed_sf"/>
</dbReference>
<gene>
    <name evidence="6" type="ORF">HU200_062463</name>
</gene>
<dbReference type="SMART" id="SM00332">
    <property type="entry name" value="PP2Cc"/>
    <property type="match status" value="1"/>
</dbReference>
<sequence>MEKLEQIHQTLGDIDARVPDALRVALGLGYRASPMPAPGEADEVADLAASLLQPPPATEVGAGPTEHDAAAALRIDWASCYVPLHDHDAHFGNASAGVLGVADGVGAYAESGVDAGAFARGLMASASAAAAELVERGAHVCPRALLERAHDATAKSGAPGASTAVILSLAVADDAALEWAYIGDSAFAVLRRGKVVFLSTPQRHLSRTWGRKLRFSSTAARRRQRLFSSDDPPFQLSADGARSDSVSDAMAGRLAVRAGDVVVVGTDGLFDNILEEQLELAVQMGTRLGFSPKNMADIIAGVAYESAAIHPRAQAGTHPADLPLIHLPQPRIPAATTTMHRCARLASLLLHLLVLLVADTAVSSRPTGDAPGSAGAPDGVPSEHLLPCLEELLPCTAYLNTAKHPSPTCCNAMHNAAAAEMPCLCRLFADPELLATFNVTREQMFKLPARCGLPVGCRAGATHEEPVVEAPPPPAATHQHHQHGASSRSSELWSVWRVVASVVLGQMVPMAALF</sequence>
<dbReference type="PANTHER" id="PTHR12320">
    <property type="entry name" value="PROTEIN PHOSPHATASE 2C"/>
    <property type="match status" value="1"/>
</dbReference>
<dbReference type="Gene3D" id="3.60.40.10">
    <property type="entry name" value="PPM-type phosphatase domain"/>
    <property type="match status" value="1"/>
</dbReference>
<dbReference type="InterPro" id="IPR039123">
    <property type="entry name" value="PPTC7"/>
</dbReference>
<dbReference type="PANTHER" id="PTHR12320:SF74">
    <property type="entry name" value="PROTEIN PHOSPHATASE"/>
    <property type="match status" value="1"/>
</dbReference>
<name>A0A835A7A6_9POAL</name>
<comment type="caution">
    <text evidence="6">The sequence shown here is derived from an EMBL/GenBank/DDBJ whole genome shotgun (WGS) entry which is preliminary data.</text>
</comment>
<evidence type="ECO:0000256" key="4">
    <source>
        <dbReference type="SAM" id="MobiDB-lite"/>
    </source>
</evidence>
<evidence type="ECO:0000256" key="3">
    <source>
        <dbReference type="RuleBase" id="RU366020"/>
    </source>
</evidence>
<accession>A0A835A7A6</accession>
<protein>
    <recommendedName>
        <fullName evidence="3">Protein phosphatase</fullName>
        <ecNumber evidence="3">3.1.3.16</ecNumber>
    </recommendedName>
</protein>
<keyword evidence="3" id="KW-0460">Magnesium</keyword>
<dbReference type="InterPro" id="IPR001932">
    <property type="entry name" value="PPM-type_phosphatase-like_dom"/>
</dbReference>
<dbReference type="PROSITE" id="PS51746">
    <property type="entry name" value="PPM_2"/>
    <property type="match status" value="1"/>
</dbReference>
<dbReference type="Pfam" id="PF14368">
    <property type="entry name" value="LTP_2"/>
    <property type="match status" value="1"/>
</dbReference>